<keyword evidence="1" id="KW-0808">Transferase</keyword>
<dbReference type="Gene3D" id="3.40.630.30">
    <property type="match status" value="1"/>
</dbReference>
<dbReference type="Pfam" id="PF12746">
    <property type="entry name" value="GNAT_acetyltran"/>
    <property type="match status" value="1"/>
</dbReference>
<keyword evidence="2" id="KW-1185">Reference proteome</keyword>
<reference evidence="1 2" key="1">
    <citation type="submission" date="2019-03" db="EMBL/GenBank/DDBJ databases">
        <authorList>
            <person name="Kim M.K.M."/>
        </authorList>
    </citation>
    <scope>NUCLEOTIDE SEQUENCE [LARGE SCALE GENOMIC DNA]</scope>
    <source>
        <strain evidence="1 2">18JY21-1</strain>
    </source>
</reference>
<evidence type="ECO:0000313" key="2">
    <source>
        <dbReference type="Proteomes" id="UP000295418"/>
    </source>
</evidence>
<comment type="caution">
    <text evidence="1">The sequence shown here is derived from an EMBL/GenBank/DDBJ whole genome shotgun (WGS) entry which is preliminary data.</text>
</comment>
<proteinExistence type="predicted"/>
<dbReference type="InterPro" id="IPR027365">
    <property type="entry name" value="GNAT_acetyltra_YdfB-like"/>
</dbReference>
<evidence type="ECO:0000313" key="1">
    <source>
        <dbReference type="EMBL" id="TCZ80876.1"/>
    </source>
</evidence>
<dbReference type="OrthoDB" id="8439474at2"/>
<accession>A0A4R4EKW8</accession>
<sequence length="229" mass="26068">MDSIDLNDSELMNIQASTLYVLNEDSRIIRINERTSISPPAIFIGKTKSSTYTYFRHDIPQFVIDEVNAYTSDSIPIIELCRVMEKYHNVTNLWIGPAYRFKQVEIMGVDSSITLIDVSNKHLLIKYYGHLITELEDRAPIVAYIVNEEAVSVCCCARKTRRAAEASLNTAEPFRGQGIAQKVVHHWGNEIFRLRLIPIYSTSWDNLSSQQVAQKLGLVQFGMNYSIST</sequence>
<organism evidence="1 2">
    <name type="scientific">Paenibacillus albiflavus</name>
    <dbReference type="NCBI Taxonomy" id="2545760"/>
    <lineage>
        <taxon>Bacteria</taxon>
        <taxon>Bacillati</taxon>
        <taxon>Bacillota</taxon>
        <taxon>Bacilli</taxon>
        <taxon>Bacillales</taxon>
        <taxon>Paenibacillaceae</taxon>
        <taxon>Paenibacillus</taxon>
    </lineage>
</organism>
<name>A0A4R4EKW8_9BACL</name>
<dbReference type="Proteomes" id="UP000295418">
    <property type="component" value="Unassembled WGS sequence"/>
</dbReference>
<gene>
    <name evidence="1" type="ORF">E0485_00870</name>
</gene>
<dbReference type="InterPro" id="IPR016181">
    <property type="entry name" value="Acyl_CoA_acyltransferase"/>
</dbReference>
<protein>
    <submittedName>
        <fullName evidence="1">GNAT family N-acetyltransferase</fullName>
    </submittedName>
</protein>
<dbReference type="GO" id="GO:0016740">
    <property type="term" value="F:transferase activity"/>
    <property type="evidence" value="ECO:0007669"/>
    <property type="project" value="UniProtKB-KW"/>
</dbReference>
<dbReference type="EMBL" id="SKFG01000001">
    <property type="protein sequence ID" value="TCZ80876.1"/>
    <property type="molecule type" value="Genomic_DNA"/>
</dbReference>
<dbReference type="RefSeq" id="WP_132415612.1">
    <property type="nucleotide sequence ID" value="NZ_SKFG01000001.1"/>
</dbReference>
<dbReference type="AlphaFoldDB" id="A0A4R4EKW8"/>
<dbReference type="SUPFAM" id="SSF55729">
    <property type="entry name" value="Acyl-CoA N-acyltransferases (Nat)"/>
    <property type="match status" value="1"/>
</dbReference>